<comment type="similarity">
    <text evidence="1">Belongs to the EamA transporter family.</text>
</comment>
<evidence type="ECO:0000313" key="5">
    <source>
        <dbReference type="Proteomes" id="UP000669179"/>
    </source>
</evidence>
<keyword evidence="2" id="KW-1133">Transmembrane helix</keyword>
<evidence type="ECO:0000313" key="4">
    <source>
        <dbReference type="EMBL" id="MBO2453609.1"/>
    </source>
</evidence>
<dbReference type="AlphaFoldDB" id="A0A939T8W2"/>
<evidence type="ECO:0000259" key="3">
    <source>
        <dbReference type="Pfam" id="PF00892"/>
    </source>
</evidence>
<name>A0A939T8W2_9ACTN</name>
<comment type="caution">
    <text evidence="4">The sequence shown here is derived from an EMBL/GenBank/DDBJ whole genome shotgun (WGS) entry which is preliminary data.</text>
</comment>
<accession>A0A939T8W2</accession>
<proteinExistence type="inferred from homology"/>
<feature type="transmembrane region" description="Helical" evidence="2">
    <location>
        <begin position="60"/>
        <end position="82"/>
    </location>
</feature>
<keyword evidence="5" id="KW-1185">Reference proteome</keyword>
<reference evidence="4" key="1">
    <citation type="submission" date="2021-03" db="EMBL/GenBank/DDBJ databases">
        <authorList>
            <person name="Kanchanasin P."/>
            <person name="Saeng-In P."/>
            <person name="Phongsopitanun W."/>
            <person name="Yuki M."/>
            <person name="Kudo T."/>
            <person name="Ohkuma M."/>
            <person name="Tanasupawat S."/>
        </authorList>
    </citation>
    <scope>NUCLEOTIDE SEQUENCE</scope>
    <source>
        <strain evidence="4">GKU 128</strain>
    </source>
</reference>
<dbReference type="Pfam" id="PF00892">
    <property type="entry name" value="EamA"/>
    <property type="match status" value="1"/>
</dbReference>
<evidence type="ECO:0000256" key="1">
    <source>
        <dbReference type="ARBA" id="ARBA00007362"/>
    </source>
</evidence>
<keyword evidence="2" id="KW-0472">Membrane</keyword>
<feature type="transmembrane region" description="Helical" evidence="2">
    <location>
        <begin position="29"/>
        <end position="48"/>
    </location>
</feature>
<dbReference type="EMBL" id="JAGEOJ010000021">
    <property type="protein sequence ID" value="MBO2453609.1"/>
    <property type="molecule type" value="Genomic_DNA"/>
</dbReference>
<organism evidence="4 5">
    <name type="scientific">Actinomadura barringtoniae</name>
    <dbReference type="NCBI Taxonomy" id="1427535"/>
    <lineage>
        <taxon>Bacteria</taxon>
        <taxon>Bacillati</taxon>
        <taxon>Actinomycetota</taxon>
        <taxon>Actinomycetes</taxon>
        <taxon>Streptosporangiales</taxon>
        <taxon>Thermomonosporaceae</taxon>
        <taxon>Actinomadura</taxon>
    </lineage>
</organism>
<sequence>MAGISGACFGIFFIMLKQAGDGAGLWPLVAARTGNLVVIVVAFIFMARMGETGPKVSGRFLIGLALLSGALDASANALYFLAVQDGMLSLAAVLTSLYPAITVLLARVAYSERLRVVQQVGLAIAAAGVALVTVG</sequence>
<dbReference type="SUPFAM" id="SSF103481">
    <property type="entry name" value="Multidrug resistance efflux transporter EmrE"/>
    <property type="match status" value="1"/>
</dbReference>
<keyword evidence="2" id="KW-0812">Transmembrane</keyword>
<feature type="transmembrane region" description="Helical" evidence="2">
    <location>
        <begin position="116"/>
        <end position="134"/>
    </location>
</feature>
<feature type="transmembrane region" description="Helical" evidence="2">
    <location>
        <begin position="88"/>
        <end position="109"/>
    </location>
</feature>
<dbReference type="GO" id="GO:0016020">
    <property type="term" value="C:membrane"/>
    <property type="evidence" value="ECO:0007669"/>
    <property type="project" value="InterPro"/>
</dbReference>
<feature type="domain" description="EamA" evidence="3">
    <location>
        <begin position="4"/>
        <end position="133"/>
    </location>
</feature>
<dbReference type="InterPro" id="IPR037185">
    <property type="entry name" value="EmrE-like"/>
</dbReference>
<dbReference type="Proteomes" id="UP000669179">
    <property type="component" value="Unassembled WGS sequence"/>
</dbReference>
<gene>
    <name evidence="4" type="ORF">J4573_41420</name>
</gene>
<evidence type="ECO:0000256" key="2">
    <source>
        <dbReference type="SAM" id="Phobius"/>
    </source>
</evidence>
<dbReference type="Gene3D" id="1.10.3730.20">
    <property type="match status" value="1"/>
</dbReference>
<protein>
    <submittedName>
        <fullName evidence="4">EamA family transporter</fullName>
    </submittedName>
</protein>
<dbReference type="InterPro" id="IPR000620">
    <property type="entry name" value="EamA_dom"/>
</dbReference>